<comment type="caution">
    <text evidence="2">The sequence shown here is derived from an EMBL/GenBank/DDBJ whole genome shotgun (WGS) entry which is preliminary data.</text>
</comment>
<dbReference type="EMBL" id="JBHUCP010000006">
    <property type="protein sequence ID" value="MFD1529799.1"/>
    <property type="molecule type" value="Genomic_DNA"/>
</dbReference>
<sequence length="60" mass="6455">MEHGESGGDAAPRTPDGPTPAREQLPLPRRRRQAHLEPQLRTQHSAGTGTPFAAFDAQSP</sequence>
<accession>A0ABW4FIP1</accession>
<feature type="non-terminal residue" evidence="2">
    <location>
        <position position="60"/>
    </location>
</feature>
<evidence type="ECO:0000256" key="1">
    <source>
        <dbReference type="SAM" id="MobiDB-lite"/>
    </source>
</evidence>
<dbReference type="RefSeq" id="WP_379659722.1">
    <property type="nucleotide sequence ID" value="NZ_JBHUCP010000006.1"/>
</dbReference>
<protein>
    <submittedName>
        <fullName evidence="2">Uncharacterized protein</fullName>
    </submittedName>
</protein>
<evidence type="ECO:0000313" key="2">
    <source>
        <dbReference type="EMBL" id="MFD1529799.1"/>
    </source>
</evidence>
<proteinExistence type="predicted"/>
<gene>
    <name evidence="2" type="ORF">ACFSCY_10135</name>
</gene>
<keyword evidence="3" id="KW-1185">Reference proteome</keyword>
<name>A0ABW4FIP1_9PSEU</name>
<organism evidence="2 3">
    <name type="scientific">Pseudonocardia aurantiaca</name>
    <dbReference type="NCBI Taxonomy" id="75290"/>
    <lineage>
        <taxon>Bacteria</taxon>
        <taxon>Bacillati</taxon>
        <taxon>Actinomycetota</taxon>
        <taxon>Actinomycetes</taxon>
        <taxon>Pseudonocardiales</taxon>
        <taxon>Pseudonocardiaceae</taxon>
        <taxon>Pseudonocardia</taxon>
    </lineage>
</organism>
<dbReference type="Proteomes" id="UP001597145">
    <property type="component" value="Unassembled WGS sequence"/>
</dbReference>
<evidence type="ECO:0000313" key="3">
    <source>
        <dbReference type="Proteomes" id="UP001597145"/>
    </source>
</evidence>
<feature type="region of interest" description="Disordered" evidence="1">
    <location>
        <begin position="1"/>
        <end position="60"/>
    </location>
</feature>
<reference evidence="3" key="1">
    <citation type="journal article" date="2019" name="Int. J. Syst. Evol. Microbiol.">
        <title>The Global Catalogue of Microorganisms (GCM) 10K type strain sequencing project: providing services to taxonomists for standard genome sequencing and annotation.</title>
        <authorList>
            <consortium name="The Broad Institute Genomics Platform"/>
            <consortium name="The Broad Institute Genome Sequencing Center for Infectious Disease"/>
            <person name="Wu L."/>
            <person name="Ma J."/>
        </authorList>
    </citation>
    <scope>NUCLEOTIDE SEQUENCE [LARGE SCALE GENOMIC DNA]</scope>
    <source>
        <strain evidence="3">JCM 12165</strain>
    </source>
</reference>